<name>A0A4Y7LBA8_PAPSO</name>
<evidence type="ECO:0000313" key="1">
    <source>
        <dbReference type="EMBL" id="RZC81459.1"/>
    </source>
</evidence>
<organism evidence="1 2">
    <name type="scientific">Papaver somniferum</name>
    <name type="common">Opium poppy</name>
    <dbReference type="NCBI Taxonomy" id="3469"/>
    <lineage>
        <taxon>Eukaryota</taxon>
        <taxon>Viridiplantae</taxon>
        <taxon>Streptophyta</taxon>
        <taxon>Embryophyta</taxon>
        <taxon>Tracheophyta</taxon>
        <taxon>Spermatophyta</taxon>
        <taxon>Magnoliopsida</taxon>
        <taxon>Ranunculales</taxon>
        <taxon>Papaveraceae</taxon>
        <taxon>Papaveroideae</taxon>
        <taxon>Papaver</taxon>
    </lineage>
</organism>
<keyword evidence="2" id="KW-1185">Reference proteome</keyword>
<accession>A0A4Y7LBA8</accession>
<dbReference type="Gramene" id="RZC81459">
    <property type="protein sequence ID" value="RZC81459"/>
    <property type="gene ID" value="C5167_044032"/>
</dbReference>
<evidence type="ECO:0000313" key="2">
    <source>
        <dbReference type="Proteomes" id="UP000316621"/>
    </source>
</evidence>
<proteinExistence type="predicted"/>
<gene>
    <name evidence="1" type="ORF">C5167_044032</name>
</gene>
<dbReference type="AlphaFoldDB" id="A0A4Y7LBA8"/>
<dbReference type="Proteomes" id="UP000316621">
    <property type="component" value="Chromosome 10"/>
</dbReference>
<sequence length="41" mass="4792">MKILFQLKRIANSSSIDWIDAKVDEKGNVLDVKDFNVMYMD</sequence>
<reference evidence="1 2" key="1">
    <citation type="journal article" date="2018" name="Science">
        <title>The opium poppy genome and morphinan production.</title>
        <authorList>
            <person name="Guo L."/>
            <person name="Winzer T."/>
            <person name="Yang X."/>
            <person name="Li Y."/>
            <person name="Ning Z."/>
            <person name="He Z."/>
            <person name="Teodor R."/>
            <person name="Lu Y."/>
            <person name="Bowser T.A."/>
            <person name="Graham I.A."/>
            <person name="Ye K."/>
        </authorList>
    </citation>
    <scope>NUCLEOTIDE SEQUENCE [LARGE SCALE GENOMIC DNA]</scope>
    <source>
        <strain evidence="2">cv. HN1</strain>
        <tissue evidence="1">Leaves</tissue>
    </source>
</reference>
<dbReference type="EMBL" id="CM010724">
    <property type="protein sequence ID" value="RZC81459.1"/>
    <property type="molecule type" value="Genomic_DNA"/>
</dbReference>
<protein>
    <submittedName>
        <fullName evidence="1">Uncharacterized protein</fullName>
    </submittedName>
</protein>